<proteinExistence type="predicted"/>
<gene>
    <name evidence="1" type="ORF">ACFSJ3_17020</name>
</gene>
<sequence length="391" mass="44004">MDHLSHIAREALKLLQAEVLSYGFKPAIHYELEGGYKPRPGKQLDYQAVNKSMAKLSLQAELKPEYWQCQWEYVSLFNGQSPLQESDNLYKAIQLLPELLCKHGAQQVYIRPVIWNGDRGGMASGSRAIFHHTARDIHIPNAVQLNLSLIDSHGNNLMADGPLAEQIQCKLLETSYHYCALFLPEEEAFERIRLKSHYGLDQELSSPVNLSGGHQGSIALYRQWGKHNQPMGVETTLLDCEQQPLVTRQDWRRGARIEHRLGASSPHYNPYLNSVFALANVVDVLAERQHGTMPAKRCSEQQADAKPLPHALYDSSLGEFPGPSALALLQQDDWLETILWRIQSHRKPETEYNDIGAALKQELMASFTRRQPIGDATANLASINGNPTETI</sequence>
<name>A0ABW4XS67_9GAMM</name>
<comment type="caution">
    <text evidence="1">The sequence shown here is derived from an EMBL/GenBank/DDBJ whole genome shotgun (WGS) entry which is preliminary data.</text>
</comment>
<organism evidence="1 2">
    <name type="scientific">Corallincola platygyrae</name>
    <dbReference type="NCBI Taxonomy" id="1193278"/>
    <lineage>
        <taxon>Bacteria</taxon>
        <taxon>Pseudomonadati</taxon>
        <taxon>Pseudomonadota</taxon>
        <taxon>Gammaproteobacteria</taxon>
        <taxon>Alteromonadales</taxon>
        <taxon>Psychromonadaceae</taxon>
        <taxon>Corallincola</taxon>
    </lineage>
</organism>
<dbReference type="Proteomes" id="UP001597380">
    <property type="component" value="Unassembled WGS sequence"/>
</dbReference>
<keyword evidence="2" id="KW-1185">Reference proteome</keyword>
<evidence type="ECO:0000313" key="2">
    <source>
        <dbReference type="Proteomes" id="UP001597380"/>
    </source>
</evidence>
<dbReference type="Gene3D" id="3.30.590.10">
    <property type="entry name" value="Glutamine synthetase/guanido kinase, catalytic domain"/>
    <property type="match status" value="1"/>
</dbReference>
<reference evidence="2" key="1">
    <citation type="journal article" date="2019" name="Int. J. Syst. Evol. Microbiol.">
        <title>The Global Catalogue of Microorganisms (GCM) 10K type strain sequencing project: providing services to taxonomists for standard genome sequencing and annotation.</title>
        <authorList>
            <consortium name="The Broad Institute Genomics Platform"/>
            <consortium name="The Broad Institute Genome Sequencing Center for Infectious Disease"/>
            <person name="Wu L."/>
            <person name="Ma J."/>
        </authorList>
    </citation>
    <scope>NUCLEOTIDE SEQUENCE [LARGE SCALE GENOMIC DNA]</scope>
    <source>
        <strain evidence="2">CGMCC 1.10992</strain>
    </source>
</reference>
<dbReference type="RefSeq" id="WP_345341878.1">
    <property type="nucleotide sequence ID" value="NZ_BAABLI010000032.1"/>
</dbReference>
<evidence type="ECO:0000313" key="1">
    <source>
        <dbReference type="EMBL" id="MFD2097694.1"/>
    </source>
</evidence>
<dbReference type="EMBL" id="JBHUHT010000028">
    <property type="protein sequence ID" value="MFD2097694.1"/>
    <property type="molecule type" value="Genomic_DNA"/>
</dbReference>
<protein>
    <submittedName>
        <fullName evidence="1">Uncharacterized protein</fullName>
    </submittedName>
</protein>
<accession>A0ABW4XS67</accession>